<dbReference type="EMBL" id="FRBN01000016">
    <property type="protein sequence ID" value="SHL49601.1"/>
    <property type="molecule type" value="Genomic_DNA"/>
</dbReference>
<dbReference type="Proteomes" id="UP000184191">
    <property type="component" value="Unassembled WGS sequence"/>
</dbReference>
<gene>
    <name evidence="2" type="ORF">SAMN05444414_11642</name>
</gene>
<name>A0A1M7B3S4_9RHOB</name>
<keyword evidence="3" id="KW-1185">Reference proteome</keyword>
<evidence type="ECO:0000259" key="1">
    <source>
        <dbReference type="Pfam" id="PF09992"/>
    </source>
</evidence>
<reference evidence="3" key="1">
    <citation type="submission" date="2016-11" db="EMBL/GenBank/DDBJ databases">
        <authorList>
            <person name="Varghese N."/>
            <person name="Submissions S."/>
        </authorList>
    </citation>
    <scope>NUCLEOTIDE SEQUENCE [LARGE SCALE GENOMIC DNA]</scope>
    <source>
        <strain evidence="3">DSM 29327</strain>
    </source>
</reference>
<evidence type="ECO:0000313" key="3">
    <source>
        <dbReference type="Proteomes" id="UP000184191"/>
    </source>
</evidence>
<dbReference type="Pfam" id="PF09992">
    <property type="entry name" value="NAGPA"/>
    <property type="match status" value="1"/>
</dbReference>
<accession>A0A1M7B3S4</accession>
<sequence length="265" mass="28919">MRHVVCLRKKKYAGMSGIKSCLAALALLVIGQTGFAATCGAERYAGRAYTVCVVDLAEDDLRLFLNDAETGKPLGSFANVDRLLDAENRALVFGMNAGMYHADRRPVGLYVEDSKGITPLVTREGPGNFGLLPNGVFCIREGRADVIESLRFEREAPACRDASQSGPMLVINGALHPRFLKDSDSRYIRNGVGTSADGRRAWFVISDSPVNFYTFGLFFRDHLKLSQALYFDGKVSRLYAPGLERFDLGFPLGPMVGVAAPRAAQ</sequence>
<evidence type="ECO:0000313" key="2">
    <source>
        <dbReference type="EMBL" id="SHL49601.1"/>
    </source>
</evidence>
<feature type="domain" description="Phosphodiester glycosidase" evidence="1">
    <location>
        <begin position="91"/>
        <end position="236"/>
    </location>
</feature>
<organism evidence="2 3">
    <name type="scientific">Roseovarius marisflavi</name>
    <dbReference type="NCBI Taxonomy" id="1054996"/>
    <lineage>
        <taxon>Bacteria</taxon>
        <taxon>Pseudomonadati</taxon>
        <taxon>Pseudomonadota</taxon>
        <taxon>Alphaproteobacteria</taxon>
        <taxon>Rhodobacterales</taxon>
        <taxon>Roseobacteraceae</taxon>
        <taxon>Roseovarius</taxon>
    </lineage>
</organism>
<dbReference type="STRING" id="1054996.SAMN05444414_11642"/>
<dbReference type="InterPro" id="IPR018711">
    <property type="entry name" value="NAGPA"/>
</dbReference>
<dbReference type="AlphaFoldDB" id="A0A1M7B3S4"/>
<proteinExistence type="predicted"/>
<protein>
    <submittedName>
        <fullName evidence="2">Uncharacterized protein YigE, DUF2233 family</fullName>
    </submittedName>
</protein>